<evidence type="ECO:0000313" key="3">
    <source>
        <dbReference type="Proteomes" id="UP000053328"/>
    </source>
</evidence>
<keyword evidence="3" id="KW-1185">Reference proteome</keyword>
<dbReference type="HOGENOM" id="CLU_009388_3_0_1"/>
<dbReference type="AlphaFoldDB" id="A0A0D1ZJY0"/>
<proteinExistence type="predicted"/>
<dbReference type="InterPro" id="IPR010730">
    <property type="entry name" value="HET"/>
</dbReference>
<feature type="domain" description="Heterokaryon incompatibility" evidence="1">
    <location>
        <begin position="349"/>
        <end position="409"/>
    </location>
</feature>
<name>A0A0D1ZJY0_9EURO</name>
<dbReference type="RefSeq" id="XP_016233343.1">
    <property type="nucleotide sequence ID" value="XM_016382640.1"/>
</dbReference>
<evidence type="ECO:0000313" key="2">
    <source>
        <dbReference type="EMBL" id="KIW13127.1"/>
    </source>
</evidence>
<dbReference type="Pfam" id="PF06985">
    <property type="entry name" value="HET"/>
    <property type="match status" value="1"/>
</dbReference>
<dbReference type="PANTHER" id="PTHR39596">
    <property type="match status" value="1"/>
</dbReference>
<sequence length="801" mass="89380">MDHIVNDINLSVPYLVQAPYCGDDYHSFPEREGWALGEDGLWSRIGAAEVAGGPNDQSSLEAFLQSWLFFGLLTEVVGSITIEDFMYQSSHGDWYVTTEKLPQYLSSWAAPITLQPSEHIKPLLKAHLALDKTYSLVSKYCASKDGSAKPTWSINSRLALSFMILGETLCHAMRKVVLSAKITIRGFFESMSLGWGYSDSLLRSMRNDGWCLYSLQVLLGDLQQSTCGQLYAKHISHPRDLGLDHTDCSSYYCGARESRAYRQKHWNTDGVCNCALVGVDMAGLIGVLERGSTPILKYDQQNQSVSVVEYKPGMSYAIISHVFADGFANGFTNALRSCHLRRFVEVFGRLAALDRALSFAHGSTALHTPSYFWVDALAIPLGRSNQRIRQKAVRNMHLMYRNASCTIVFDAGLMVQARGNSYSETAMKIATSYWMTRLWTLQEGYLSRRLLFVFNDALVDMDTLEGTFPDELANPIPTVARCYYNALLGPERRAIQESVELRPSSQFLTALWNALKRRTASVARHEPLAIATMLGLDTELFEDVDFNPSRESIELDLLMGRQMSSLLKMIAATSYYKIPAGLIFAPCPKLTEKGLSWAPASWLTVSDVKFSTLAKKQQQGKLTSDGLEVTFPGFKLHSIANTETESQAIDELFFTPDSSLEHWIVVHARDLYRWTRLQKLQLAIITETIPVTKKEQVALVVNIIGSSSQTIHARILSTANLRLIVGFHKIQRLQQELRAGLPSTFIGETVGHDQSWCIDGSNPVQNQQNPSSTTSRIVGLLTKMHLFAGIQSRFASAGKPL</sequence>
<dbReference type="VEuPathDB" id="FungiDB:PV08_08314"/>
<protein>
    <recommendedName>
        <fullName evidence="1">Heterokaryon incompatibility domain-containing protein</fullName>
    </recommendedName>
</protein>
<dbReference type="Proteomes" id="UP000053328">
    <property type="component" value="Unassembled WGS sequence"/>
</dbReference>
<gene>
    <name evidence="2" type="ORF">PV08_08314</name>
</gene>
<organism evidence="2 3">
    <name type="scientific">Exophiala spinifera</name>
    <dbReference type="NCBI Taxonomy" id="91928"/>
    <lineage>
        <taxon>Eukaryota</taxon>
        <taxon>Fungi</taxon>
        <taxon>Dikarya</taxon>
        <taxon>Ascomycota</taxon>
        <taxon>Pezizomycotina</taxon>
        <taxon>Eurotiomycetes</taxon>
        <taxon>Chaetothyriomycetidae</taxon>
        <taxon>Chaetothyriales</taxon>
        <taxon>Herpotrichiellaceae</taxon>
        <taxon>Exophiala</taxon>
    </lineage>
</organism>
<reference evidence="2 3" key="1">
    <citation type="submission" date="2015-01" db="EMBL/GenBank/DDBJ databases">
        <title>The Genome Sequence of Exophiala spinifera CBS89968.</title>
        <authorList>
            <consortium name="The Broad Institute Genomics Platform"/>
            <person name="Cuomo C."/>
            <person name="de Hoog S."/>
            <person name="Gorbushina A."/>
            <person name="Stielow B."/>
            <person name="Teixiera M."/>
            <person name="Abouelleil A."/>
            <person name="Chapman S.B."/>
            <person name="Priest M."/>
            <person name="Young S.K."/>
            <person name="Wortman J."/>
            <person name="Nusbaum C."/>
            <person name="Birren B."/>
        </authorList>
    </citation>
    <scope>NUCLEOTIDE SEQUENCE [LARGE SCALE GENOMIC DNA]</scope>
    <source>
        <strain evidence="2 3">CBS 89968</strain>
    </source>
</reference>
<dbReference type="OrthoDB" id="2426273at2759"/>
<dbReference type="GeneID" id="27335397"/>
<dbReference type="PANTHER" id="PTHR39596:SF2">
    <property type="entry name" value="HET DOMAIN PROTEIN (AFU_ORTHOLOGUE AFUA_1G17550)-RELATED"/>
    <property type="match status" value="1"/>
</dbReference>
<accession>A0A0D1ZJY0</accession>
<evidence type="ECO:0000259" key="1">
    <source>
        <dbReference type="Pfam" id="PF06985"/>
    </source>
</evidence>
<dbReference type="STRING" id="91928.A0A0D1ZJY0"/>
<dbReference type="EMBL" id="KN847497">
    <property type="protein sequence ID" value="KIW13127.1"/>
    <property type="molecule type" value="Genomic_DNA"/>
</dbReference>